<name>A0A1V2I187_9ACTN</name>
<dbReference type="InterPro" id="IPR001031">
    <property type="entry name" value="Thioesterase"/>
</dbReference>
<dbReference type="InterPro" id="IPR012223">
    <property type="entry name" value="TEII"/>
</dbReference>
<dbReference type="Proteomes" id="UP000188929">
    <property type="component" value="Unassembled WGS sequence"/>
</dbReference>
<dbReference type="OrthoDB" id="8480037at2"/>
<keyword evidence="4" id="KW-1185">Reference proteome</keyword>
<evidence type="ECO:0000256" key="1">
    <source>
        <dbReference type="ARBA" id="ARBA00007169"/>
    </source>
</evidence>
<dbReference type="PANTHER" id="PTHR11487:SF0">
    <property type="entry name" value="S-ACYL FATTY ACID SYNTHASE THIOESTERASE, MEDIUM CHAIN"/>
    <property type="match status" value="1"/>
</dbReference>
<dbReference type="GO" id="GO:0008610">
    <property type="term" value="P:lipid biosynthetic process"/>
    <property type="evidence" value="ECO:0007669"/>
    <property type="project" value="TreeGrafter"/>
</dbReference>
<dbReference type="Pfam" id="PF00975">
    <property type="entry name" value="Thioesterase"/>
    <property type="match status" value="1"/>
</dbReference>
<organism evidence="3 4">
    <name type="scientific">Pseudofrankia asymbiotica</name>
    <dbReference type="NCBI Taxonomy" id="1834516"/>
    <lineage>
        <taxon>Bacteria</taxon>
        <taxon>Bacillati</taxon>
        <taxon>Actinomycetota</taxon>
        <taxon>Actinomycetes</taxon>
        <taxon>Frankiales</taxon>
        <taxon>Frankiaceae</taxon>
        <taxon>Pseudofrankia</taxon>
    </lineage>
</organism>
<dbReference type="PANTHER" id="PTHR11487">
    <property type="entry name" value="THIOESTERASE"/>
    <property type="match status" value="1"/>
</dbReference>
<proteinExistence type="inferred from homology"/>
<dbReference type="STRING" id="1834516.BL253_32935"/>
<dbReference type="EMBL" id="MOMC01000085">
    <property type="protein sequence ID" value="ONH23485.1"/>
    <property type="molecule type" value="Genomic_DNA"/>
</dbReference>
<dbReference type="InterPro" id="IPR029058">
    <property type="entry name" value="AB_hydrolase_fold"/>
</dbReference>
<gene>
    <name evidence="3" type="ORF">BL253_32935</name>
</gene>
<dbReference type="SUPFAM" id="SSF53474">
    <property type="entry name" value="alpha/beta-Hydrolases"/>
    <property type="match status" value="1"/>
</dbReference>
<dbReference type="AlphaFoldDB" id="A0A1V2I187"/>
<evidence type="ECO:0000313" key="3">
    <source>
        <dbReference type="EMBL" id="ONH23485.1"/>
    </source>
</evidence>
<reference evidence="4" key="1">
    <citation type="submission" date="2016-10" db="EMBL/GenBank/DDBJ databases">
        <title>Frankia sp. NRRL B-16386 Genome sequencing.</title>
        <authorList>
            <person name="Ghodhbane-Gtari F."/>
            <person name="Swanson E."/>
            <person name="Gueddou A."/>
            <person name="Hezbri K."/>
            <person name="Ktari K."/>
            <person name="Nouioui I."/>
            <person name="Morris K."/>
            <person name="Simpson S."/>
            <person name="Abebe-Akele F."/>
            <person name="Thomas K."/>
            <person name="Gtari M."/>
            <person name="Tisa L.S."/>
        </authorList>
    </citation>
    <scope>NUCLEOTIDE SEQUENCE [LARGE SCALE GENOMIC DNA]</scope>
    <source>
        <strain evidence="4">NRRL B-16386</strain>
    </source>
</reference>
<dbReference type="Gene3D" id="3.40.50.1820">
    <property type="entry name" value="alpha/beta hydrolase"/>
    <property type="match status" value="1"/>
</dbReference>
<comment type="similarity">
    <text evidence="1">Belongs to the thioesterase family.</text>
</comment>
<protein>
    <recommendedName>
        <fullName evidence="2">Thioesterase domain-containing protein</fullName>
    </recommendedName>
</protein>
<accession>A0A1V2I187</accession>
<feature type="domain" description="Thioesterase" evidence="2">
    <location>
        <begin position="27"/>
        <end position="249"/>
    </location>
</feature>
<evidence type="ECO:0000313" key="4">
    <source>
        <dbReference type="Proteomes" id="UP000188929"/>
    </source>
</evidence>
<evidence type="ECO:0000259" key="2">
    <source>
        <dbReference type="Pfam" id="PF00975"/>
    </source>
</evidence>
<comment type="caution">
    <text evidence="3">The sequence shown here is derived from an EMBL/GenBank/DDBJ whole genome shotgun (WGS) entry which is preliminary data.</text>
</comment>
<dbReference type="RefSeq" id="WP_076821537.1">
    <property type="nucleotide sequence ID" value="NZ_MOMC01000085.1"/>
</dbReference>
<sequence>MTSPAPIARRTQDRWLTREPGPGGRLRLFCFHHAGGAASAFADWPAALGPEVDVLPVQLPGREYRAGEPRIRDVATLVDELDRHLRPLLRTPYAFYGHSMGALVAYAFTRHLQAHHAPLPRRLLVGAYPAPHLGPPLRELTFRDDEDVARWLVSIGGMSAELLRYPAWAGAAVALLRDDLAVCHSYQHRETEPLRVPIDVFRGASDPLLPAERVADWPLHTTAPAAIHTIAGGHFFVGDDPAGFFRALRAALPPLGTATRREAGTPVPR</sequence>